<feature type="non-terminal residue" evidence="2">
    <location>
        <position position="1"/>
    </location>
</feature>
<sequence length="85" mass="9692">SSGSSIKGRTKVNHMADKKMKSILQMCALVAVKHDPQLKEYYERKKDDGKNAMLVLNNVKCKIIGRVFSVIKRQTPYINTYKFAS</sequence>
<dbReference type="InterPro" id="IPR003346">
    <property type="entry name" value="Transposase_20"/>
</dbReference>
<reference evidence="2 3" key="1">
    <citation type="submission" date="2021-02" db="EMBL/GenBank/DDBJ databases">
        <authorList>
            <person name="Jung H.S."/>
            <person name="Chun B.H."/>
            <person name="Jeon C.O."/>
        </authorList>
    </citation>
    <scope>NUCLEOTIDE SEQUENCE [LARGE SCALE GENOMIC DNA]</scope>
    <source>
        <strain evidence="2 3">LMG 25203</strain>
    </source>
</reference>
<name>A0ABS2CSI0_9FLAO</name>
<dbReference type="Proteomes" id="UP000759529">
    <property type="component" value="Unassembled WGS sequence"/>
</dbReference>
<dbReference type="InterPro" id="IPR047650">
    <property type="entry name" value="Transpos_IS110"/>
</dbReference>
<dbReference type="PANTHER" id="PTHR33055">
    <property type="entry name" value="TRANSPOSASE FOR INSERTION SEQUENCE ELEMENT IS1111A"/>
    <property type="match status" value="1"/>
</dbReference>
<gene>
    <name evidence="2" type="ORF">H9X54_000740</name>
</gene>
<dbReference type="RefSeq" id="WP_204158529.1">
    <property type="nucleotide sequence ID" value="NZ_JACSOD020000204.1"/>
</dbReference>
<accession>A0ABS2CSI0</accession>
<protein>
    <submittedName>
        <fullName evidence="2">Transposase</fullName>
    </submittedName>
</protein>
<evidence type="ECO:0000313" key="3">
    <source>
        <dbReference type="Proteomes" id="UP000759529"/>
    </source>
</evidence>
<feature type="domain" description="Transposase IS116/IS110/IS902 C-terminal" evidence="1">
    <location>
        <begin position="1"/>
        <end position="43"/>
    </location>
</feature>
<dbReference type="EMBL" id="JACSOD020000204">
    <property type="protein sequence ID" value="MBM6497846.1"/>
    <property type="molecule type" value="Genomic_DNA"/>
</dbReference>
<organism evidence="2 3">
    <name type="scientific">Flavobacterium macrobrachii</name>
    <dbReference type="NCBI Taxonomy" id="591204"/>
    <lineage>
        <taxon>Bacteria</taxon>
        <taxon>Pseudomonadati</taxon>
        <taxon>Bacteroidota</taxon>
        <taxon>Flavobacteriia</taxon>
        <taxon>Flavobacteriales</taxon>
        <taxon>Flavobacteriaceae</taxon>
        <taxon>Flavobacterium</taxon>
    </lineage>
</organism>
<evidence type="ECO:0000259" key="1">
    <source>
        <dbReference type="Pfam" id="PF02371"/>
    </source>
</evidence>
<proteinExistence type="predicted"/>
<comment type="caution">
    <text evidence="2">The sequence shown here is derived from an EMBL/GenBank/DDBJ whole genome shotgun (WGS) entry which is preliminary data.</text>
</comment>
<dbReference type="PANTHER" id="PTHR33055:SF3">
    <property type="entry name" value="PUTATIVE TRANSPOSASE FOR IS117-RELATED"/>
    <property type="match status" value="1"/>
</dbReference>
<evidence type="ECO:0000313" key="2">
    <source>
        <dbReference type="EMBL" id="MBM6497846.1"/>
    </source>
</evidence>
<keyword evidence="3" id="KW-1185">Reference proteome</keyword>
<dbReference type="Pfam" id="PF02371">
    <property type="entry name" value="Transposase_20"/>
    <property type="match status" value="1"/>
</dbReference>